<reference evidence="1" key="1">
    <citation type="submission" date="2019-01" db="EMBL/GenBank/DDBJ databases">
        <title>Draft genome sequences of three monokaryotic isolates of the white-rot basidiomycete fungus Dichomitus squalens.</title>
        <authorList>
            <consortium name="DOE Joint Genome Institute"/>
            <person name="Lopez S.C."/>
            <person name="Andreopoulos B."/>
            <person name="Pangilinan J."/>
            <person name="Lipzen A."/>
            <person name="Riley R."/>
            <person name="Ahrendt S."/>
            <person name="Ng V."/>
            <person name="Barry K."/>
            <person name="Daum C."/>
            <person name="Grigoriev I.V."/>
            <person name="Hilden K.S."/>
            <person name="Makela M.R."/>
            <person name="de Vries R.P."/>
        </authorList>
    </citation>
    <scope>NUCLEOTIDE SEQUENCE [LARGE SCALE GENOMIC DNA]</scope>
    <source>
        <strain evidence="1">OM18370.1</strain>
    </source>
</reference>
<dbReference type="PANTHER" id="PTHR37171:SF1">
    <property type="entry name" value="SERINE_THREONINE-PROTEIN KINASE YRZF-RELATED"/>
    <property type="match status" value="1"/>
</dbReference>
<dbReference type="Proteomes" id="UP000292957">
    <property type="component" value="Unassembled WGS sequence"/>
</dbReference>
<dbReference type="AlphaFoldDB" id="A0A4V2JZ24"/>
<dbReference type="InterPro" id="IPR008266">
    <property type="entry name" value="Tyr_kinase_AS"/>
</dbReference>
<dbReference type="Gene3D" id="1.10.510.10">
    <property type="entry name" value="Transferase(Phosphotransferase) domain 1"/>
    <property type="match status" value="1"/>
</dbReference>
<dbReference type="OrthoDB" id="2750836at2759"/>
<dbReference type="InterPro" id="IPR052396">
    <property type="entry name" value="Meiotic_Drive_Suppr_Kinase"/>
</dbReference>
<protein>
    <submittedName>
        <fullName evidence="1">Uncharacterized protein</fullName>
    </submittedName>
</protein>
<dbReference type="GO" id="GO:0004672">
    <property type="term" value="F:protein kinase activity"/>
    <property type="evidence" value="ECO:0007669"/>
    <property type="project" value="InterPro"/>
</dbReference>
<dbReference type="PANTHER" id="PTHR37171">
    <property type="entry name" value="SERINE/THREONINE-PROTEIN KINASE YRZF-RELATED"/>
    <property type="match status" value="1"/>
</dbReference>
<gene>
    <name evidence="1" type="ORF">BD311DRAFT_768611</name>
</gene>
<sequence length="322" mass="36480">MELPTSNSKIGPCTGPYHTLVPCHQAIVGTLRITQLTEILRAKSVRGIEVFRAVVSIAQHEDDEVKELDVVCKVGWGTMGAAEVQREANLYQDRLRKLQGTVVPRVHGCYVANDRITVLVMEYCGRALSQGARSFSQTPLEFRKLTVNGLLAIHRAGILHGDFREENIVVREVQKGKLEGAEYFPVIVDFGEAMEHTCALRGDYEIKTNCPAPGSTSGLLQCLEIHDACGEARFYYPYASVELWRCEVAIDTETTVEEVYMALAERGVVPEGMDKERARRTIRETCQWSQFNKWRDERNEFDNMPLTRDNWEKSKRRLEGPV</sequence>
<dbReference type="SUPFAM" id="SSF56112">
    <property type="entry name" value="Protein kinase-like (PK-like)"/>
    <property type="match status" value="1"/>
</dbReference>
<name>A0A4V2JZ24_9APHY</name>
<dbReference type="PROSITE" id="PS00109">
    <property type="entry name" value="PROTEIN_KINASE_TYR"/>
    <property type="match status" value="1"/>
</dbReference>
<evidence type="ECO:0000313" key="1">
    <source>
        <dbReference type="EMBL" id="TBU23363.1"/>
    </source>
</evidence>
<dbReference type="InterPro" id="IPR011009">
    <property type="entry name" value="Kinase-like_dom_sf"/>
</dbReference>
<organism evidence="1">
    <name type="scientific">Dichomitus squalens</name>
    <dbReference type="NCBI Taxonomy" id="114155"/>
    <lineage>
        <taxon>Eukaryota</taxon>
        <taxon>Fungi</taxon>
        <taxon>Dikarya</taxon>
        <taxon>Basidiomycota</taxon>
        <taxon>Agaricomycotina</taxon>
        <taxon>Agaricomycetes</taxon>
        <taxon>Polyporales</taxon>
        <taxon>Polyporaceae</taxon>
        <taxon>Dichomitus</taxon>
    </lineage>
</organism>
<dbReference type="EMBL" id="ML143507">
    <property type="protein sequence ID" value="TBU23363.1"/>
    <property type="molecule type" value="Genomic_DNA"/>
</dbReference>
<proteinExistence type="predicted"/>
<accession>A0A4V2JZ24</accession>